<evidence type="ECO:0000313" key="2">
    <source>
        <dbReference type="Proteomes" id="UP000441389"/>
    </source>
</evidence>
<keyword evidence="2" id="KW-1185">Reference proteome</keyword>
<protein>
    <submittedName>
        <fullName evidence="1">Uncharacterized protein</fullName>
    </submittedName>
</protein>
<dbReference type="RefSeq" id="WP_198159800.1">
    <property type="nucleotide sequence ID" value="NZ_WQMS01000007.1"/>
</dbReference>
<name>A0A6I4J0N3_9SPHN</name>
<comment type="caution">
    <text evidence="1">The sequence shown here is derived from an EMBL/GenBank/DDBJ whole genome shotgun (WGS) entry which is preliminary data.</text>
</comment>
<accession>A0A6I4J0N3</accession>
<dbReference type="Proteomes" id="UP000441389">
    <property type="component" value="Unassembled WGS sequence"/>
</dbReference>
<dbReference type="EMBL" id="WQMS01000007">
    <property type="protein sequence ID" value="MVO77708.1"/>
    <property type="molecule type" value="Genomic_DNA"/>
</dbReference>
<organism evidence="1 2">
    <name type="scientific">Sphingomonas horti</name>
    <dbReference type="NCBI Taxonomy" id="2682842"/>
    <lineage>
        <taxon>Bacteria</taxon>
        <taxon>Pseudomonadati</taxon>
        <taxon>Pseudomonadota</taxon>
        <taxon>Alphaproteobacteria</taxon>
        <taxon>Sphingomonadales</taxon>
        <taxon>Sphingomonadaceae</taxon>
        <taxon>Sphingomonas</taxon>
    </lineage>
</organism>
<gene>
    <name evidence="1" type="ORF">GON01_07135</name>
</gene>
<sequence>MLLYPHHRALAAPGSLGLHRIAVPSGARLEVATVDISASRRDCTAALGNLLRPLCPAMTASAA</sequence>
<dbReference type="AlphaFoldDB" id="A0A6I4J0N3"/>
<proteinExistence type="predicted"/>
<reference evidence="1 2" key="1">
    <citation type="submission" date="2019-12" db="EMBL/GenBank/DDBJ databases">
        <authorList>
            <person name="Huq M.A."/>
        </authorList>
    </citation>
    <scope>NUCLEOTIDE SEQUENCE [LARGE SCALE GENOMIC DNA]</scope>
    <source>
        <strain evidence="1 2">MAH-20</strain>
    </source>
</reference>
<evidence type="ECO:0000313" key="1">
    <source>
        <dbReference type="EMBL" id="MVO77708.1"/>
    </source>
</evidence>